<evidence type="ECO:0000256" key="1">
    <source>
        <dbReference type="SAM" id="MobiDB-lite"/>
    </source>
</evidence>
<feature type="compositionally biased region" description="Basic and acidic residues" evidence="1">
    <location>
        <begin position="70"/>
        <end position="93"/>
    </location>
</feature>
<feature type="compositionally biased region" description="Low complexity" evidence="1">
    <location>
        <begin position="17"/>
        <end position="32"/>
    </location>
</feature>
<protein>
    <submittedName>
        <fullName evidence="2">Uncharacterized protein</fullName>
    </submittedName>
</protein>
<feature type="compositionally biased region" description="Basic and acidic residues" evidence="1">
    <location>
        <begin position="561"/>
        <end position="578"/>
    </location>
</feature>
<proteinExistence type="predicted"/>
<evidence type="ECO:0000313" key="2">
    <source>
        <dbReference type="EMBL" id="KAK5083890.1"/>
    </source>
</evidence>
<organism evidence="2 3">
    <name type="scientific">Lithohypha guttulata</name>
    <dbReference type="NCBI Taxonomy" id="1690604"/>
    <lineage>
        <taxon>Eukaryota</taxon>
        <taxon>Fungi</taxon>
        <taxon>Dikarya</taxon>
        <taxon>Ascomycota</taxon>
        <taxon>Pezizomycotina</taxon>
        <taxon>Eurotiomycetes</taxon>
        <taxon>Chaetothyriomycetidae</taxon>
        <taxon>Chaetothyriales</taxon>
        <taxon>Trichomeriaceae</taxon>
        <taxon>Lithohypha</taxon>
    </lineage>
</organism>
<feature type="compositionally biased region" description="Basic and acidic residues" evidence="1">
    <location>
        <begin position="471"/>
        <end position="481"/>
    </location>
</feature>
<gene>
    <name evidence="2" type="ORF">LTR05_006397</name>
</gene>
<feature type="region of interest" description="Disordered" evidence="1">
    <location>
        <begin position="471"/>
        <end position="490"/>
    </location>
</feature>
<feature type="compositionally biased region" description="Basic and acidic residues" evidence="1">
    <location>
        <begin position="392"/>
        <end position="405"/>
    </location>
</feature>
<feature type="compositionally biased region" description="Basic residues" evidence="1">
    <location>
        <begin position="252"/>
        <end position="261"/>
    </location>
</feature>
<reference evidence="2 3" key="1">
    <citation type="submission" date="2023-08" db="EMBL/GenBank/DDBJ databases">
        <title>Black Yeasts Isolated from many extreme environments.</title>
        <authorList>
            <person name="Coleine C."/>
            <person name="Stajich J.E."/>
            <person name="Selbmann L."/>
        </authorList>
    </citation>
    <scope>NUCLEOTIDE SEQUENCE [LARGE SCALE GENOMIC DNA]</scope>
    <source>
        <strain evidence="2 3">CCFEE 5910</strain>
    </source>
</reference>
<keyword evidence="3" id="KW-1185">Reference proteome</keyword>
<sequence>MSTGLRPRWTCAESRWPSPTSILLSPSESSPIQDNDTKRASMFRNSNSSQRSAKKPHLDSNYARTVSSHQPEKTSKTLSEKRSTTSKLGDRVGKGVASRALNPEKRLGKYIAKHAVQNDMVHVPRMPERAIVGISEDEFHSRDSYIETVTEHVDRARRHLPRGHQWVYDSEGFVVGTKPKEKPPTAIPQQGSSDEDAYMQRFDQPSPTAHRPCHEKATALSGVPGPHNQVSEQKRTNKVSTGHTDSIERHPSTRRSGHRVKKDTSDLIPNALNLGKSQNPAPVYKPYRRPPTYQGTEAEKVKLPPGPKTHYYGEEQVGEAPSPEYLRSLVTKNVTPPSPSTEKELYPSESTTTIKRKRKSREHRTTVVLDMSRKWSGNNDVAQWNEHIAREKAKVEGQQENKVDGIIKSPLKPQEPVISQESVKSRESVKSQESTPTIKRKPLNPTARTFEAPVNPSQEQLNLSRCRKNYLEQEHEQDKQTSDSVSSLNPRARTFPYVTPAVAAIVRTLNAKATTFHPSEEPTLSEYPRDVKKASPSRLPIPVRISVQSPPKYPAATERFSSSDRPTHKGETDYGYERRSKRISRGPPGSRTRW</sequence>
<feature type="region of interest" description="Disordered" evidence="1">
    <location>
        <begin position="176"/>
        <end position="365"/>
    </location>
</feature>
<evidence type="ECO:0000313" key="3">
    <source>
        <dbReference type="Proteomes" id="UP001309876"/>
    </source>
</evidence>
<dbReference type="Proteomes" id="UP001309876">
    <property type="component" value="Unassembled WGS sequence"/>
</dbReference>
<name>A0AAN7SX89_9EURO</name>
<comment type="caution">
    <text evidence="2">The sequence shown here is derived from an EMBL/GenBank/DDBJ whole genome shotgun (WGS) entry which is preliminary data.</text>
</comment>
<feature type="region of interest" description="Disordered" evidence="1">
    <location>
        <begin position="517"/>
        <end position="594"/>
    </location>
</feature>
<dbReference type="AlphaFoldDB" id="A0AAN7SX89"/>
<feature type="region of interest" description="Disordered" evidence="1">
    <location>
        <begin position="392"/>
        <end position="462"/>
    </location>
</feature>
<accession>A0AAN7SX89</accession>
<dbReference type="EMBL" id="JAVRRJ010000006">
    <property type="protein sequence ID" value="KAK5083890.1"/>
    <property type="molecule type" value="Genomic_DNA"/>
</dbReference>
<feature type="region of interest" description="Disordered" evidence="1">
    <location>
        <begin position="1"/>
        <end position="99"/>
    </location>
</feature>